<proteinExistence type="predicted"/>
<accession>A0A0L6VCH1</accession>
<organism evidence="3 4">
    <name type="scientific">Puccinia sorghi</name>
    <dbReference type="NCBI Taxonomy" id="27349"/>
    <lineage>
        <taxon>Eukaryota</taxon>
        <taxon>Fungi</taxon>
        <taxon>Dikarya</taxon>
        <taxon>Basidiomycota</taxon>
        <taxon>Pucciniomycotina</taxon>
        <taxon>Pucciniomycetes</taxon>
        <taxon>Pucciniales</taxon>
        <taxon>Pucciniaceae</taxon>
        <taxon>Puccinia</taxon>
    </lineage>
</organism>
<dbReference type="VEuPathDB" id="FungiDB:VP01_1930g3"/>
<keyword evidence="2" id="KW-0472">Membrane</keyword>
<keyword evidence="4" id="KW-1185">Reference proteome</keyword>
<evidence type="ECO:0000313" key="3">
    <source>
        <dbReference type="EMBL" id="KNZ58433.1"/>
    </source>
</evidence>
<dbReference type="OrthoDB" id="2506383at2759"/>
<feature type="transmembrane region" description="Helical" evidence="2">
    <location>
        <begin position="275"/>
        <end position="295"/>
    </location>
</feature>
<sequence length="298" mass="31925">MEKVHEVTLVLCLHPNIRLEFCHFKVIKATGTHTANRVFHVSVFGMIAGPRPDTREWALPRSRPAGIPGKKTRQQFQCTPSSSEESPLDCLGADVQSSLIEARNYKMPPSFLVLFGLALFFSCLGSLSAHQPSAHNHLKTRASDDDQKIGVSKNCTTYYSANTPHAVCNGDRSIMCHGGCTGGVVAQNCQLNSSSIPTTQTCSVAFSQTSETAYLCNTPQGAYTCQGPQQGSVYCNNCVSTPSNLLSTNSTTPSGSSSSNPANEHDSQDSSSNPAIMNLPGFLIFFVSVAVSTLLKPN</sequence>
<dbReference type="Proteomes" id="UP000037035">
    <property type="component" value="Unassembled WGS sequence"/>
</dbReference>
<gene>
    <name evidence="3" type="ORF">VP01_1930g3</name>
</gene>
<feature type="compositionally biased region" description="Low complexity" evidence="1">
    <location>
        <begin position="249"/>
        <end position="261"/>
    </location>
</feature>
<reference evidence="3 4" key="1">
    <citation type="submission" date="2015-08" db="EMBL/GenBank/DDBJ databases">
        <title>Next Generation Sequencing and Analysis of the Genome of Puccinia sorghi L Schw, the Causal Agent of Maize Common Rust.</title>
        <authorList>
            <person name="Rochi L."/>
            <person name="Burguener G."/>
            <person name="Darino M."/>
            <person name="Turjanski A."/>
            <person name="Kreff E."/>
            <person name="Dieguez M.J."/>
            <person name="Sacco F."/>
        </authorList>
    </citation>
    <scope>NUCLEOTIDE SEQUENCE [LARGE SCALE GENOMIC DNA]</scope>
    <source>
        <strain evidence="3 4">RO10H11247</strain>
    </source>
</reference>
<evidence type="ECO:0000313" key="4">
    <source>
        <dbReference type="Proteomes" id="UP000037035"/>
    </source>
</evidence>
<dbReference type="AlphaFoldDB" id="A0A0L6VCH1"/>
<evidence type="ECO:0000256" key="1">
    <source>
        <dbReference type="SAM" id="MobiDB-lite"/>
    </source>
</evidence>
<protein>
    <submittedName>
        <fullName evidence="3">Uncharacterized protein</fullName>
    </submittedName>
</protein>
<keyword evidence="2" id="KW-0812">Transmembrane</keyword>
<feature type="region of interest" description="Disordered" evidence="1">
    <location>
        <begin position="55"/>
        <end position="74"/>
    </location>
</feature>
<dbReference type="EMBL" id="LAVV01006760">
    <property type="protein sequence ID" value="KNZ58433.1"/>
    <property type="molecule type" value="Genomic_DNA"/>
</dbReference>
<keyword evidence="2" id="KW-1133">Transmembrane helix</keyword>
<name>A0A0L6VCH1_9BASI</name>
<feature type="region of interest" description="Disordered" evidence="1">
    <location>
        <begin position="249"/>
        <end position="273"/>
    </location>
</feature>
<evidence type="ECO:0000256" key="2">
    <source>
        <dbReference type="SAM" id="Phobius"/>
    </source>
</evidence>
<comment type="caution">
    <text evidence="3">The sequence shown here is derived from an EMBL/GenBank/DDBJ whole genome shotgun (WGS) entry which is preliminary data.</text>
</comment>
<feature type="transmembrane region" description="Helical" evidence="2">
    <location>
        <begin position="111"/>
        <end position="129"/>
    </location>
</feature>